<feature type="compositionally biased region" description="Polar residues" evidence="1">
    <location>
        <begin position="56"/>
        <end position="86"/>
    </location>
</feature>
<keyword evidence="3" id="KW-1185">Reference proteome</keyword>
<reference evidence="2" key="2">
    <citation type="submission" date="2023-06" db="EMBL/GenBank/DDBJ databases">
        <authorList>
            <consortium name="Lawrence Berkeley National Laboratory"/>
            <person name="Haridas S."/>
            <person name="Hensen N."/>
            <person name="Bonometti L."/>
            <person name="Westerberg I."/>
            <person name="Brannstrom I.O."/>
            <person name="Guillou S."/>
            <person name="Cros-Aarteil S."/>
            <person name="Calhoun S."/>
            <person name="Kuo A."/>
            <person name="Mondo S."/>
            <person name="Pangilinan J."/>
            <person name="Riley R."/>
            <person name="Labutti K."/>
            <person name="Andreopoulos B."/>
            <person name="Lipzen A."/>
            <person name="Chen C."/>
            <person name="Yanf M."/>
            <person name="Daum C."/>
            <person name="Ng V."/>
            <person name="Clum A."/>
            <person name="Steindorff A."/>
            <person name="Ohm R."/>
            <person name="Martin F."/>
            <person name="Silar P."/>
            <person name="Natvig D."/>
            <person name="Lalanne C."/>
            <person name="Gautier V."/>
            <person name="Ament-Velasquez S.L."/>
            <person name="Kruys A."/>
            <person name="Hutchinson M.I."/>
            <person name="Powell A.J."/>
            <person name="Barry K."/>
            <person name="Miller A.N."/>
            <person name="Grigoriev I.V."/>
            <person name="Debuchy R."/>
            <person name="Gladieux P."/>
            <person name="Thoren M.H."/>
            <person name="Johannesson H."/>
        </authorList>
    </citation>
    <scope>NUCLEOTIDE SEQUENCE</scope>
    <source>
        <strain evidence="2">CBS 958.72</strain>
    </source>
</reference>
<evidence type="ECO:0000256" key="1">
    <source>
        <dbReference type="SAM" id="MobiDB-lite"/>
    </source>
</evidence>
<dbReference type="AlphaFoldDB" id="A0AAE0NKK4"/>
<name>A0AAE0NKK4_9PEZI</name>
<proteinExistence type="predicted"/>
<sequence>MEGRRVVGYATAAWPGKARPHRHPVVVPPTRRLEIPHFKKKFERQKAWRTALRVPTPSQEPKRSQGTGRVQEQRRGASNNPDTLSPQIEDFALPVLTSPQRPKSEAGAWISIRYRLCAIYLMTKWALSSVISGPFLHRKSLPHGRADRVVYYCESCPHACSTATATAASSVGLVALQSVIRNDRWIVCPDDKKLPSQALSQKALSSQAHLFRQSPTTAQLLSLRCKLRASFVPRARCNLAFHILLPSDSFCSTAGPEAVASSPVVQFVSGTVQSNP</sequence>
<evidence type="ECO:0000313" key="3">
    <source>
        <dbReference type="Proteomes" id="UP001287356"/>
    </source>
</evidence>
<reference evidence="2" key="1">
    <citation type="journal article" date="2023" name="Mol. Phylogenet. Evol.">
        <title>Genome-scale phylogeny and comparative genomics of the fungal order Sordariales.</title>
        <authorList>
            <person name="Hensen N."/>
            <person name="Bonometti L."/>
            <person name="Westerberg I."/>
            <person name="Brannstrom I.O."/>
            <person name="Guillou S."/>
            <person name="Cros-Aarteil S."/>
            <person name="Calhoun S."/>
            <person name="Haridas S."/>
            <person name="Kuo A."/>
            <person name="Mondo S."/>
            <person name="Pangilinan J."/>
            <person name="Riley R."/>
            <person name="LaButti K."/>
            <person name="Andreopoulos B."/>
            <person name="Lipzen A."/>
            <person name="Chen C."/>
            <person name="Yan M."/>
            <person name="Daum C."/>
            <person name="Ng V."/>
            <person name="Clum A."/>
            <person name="Steindorff A."/>
            <person name="Ohm R.A."/>
            <person name="Martin F."/>
            <person name="Silar P."/>
            <person name="Natvig D.O."/>
            <person name="Lalanne C."/>
            <person name="Gautier V."/>
            <person name="Ament-Velasquez S.L."/>
            <person name="Kruys A."/>
            <person name="Hutchinson M.I."/>
            <person name="Powell A.J."/>
            <person name="Barry K."/>
            <person name="Miller A.N."/>
            <person name="Grigoriev I.V."/>
            <person name="Debuchy R."/>
            <person name="Gladieux P."/>
            <person name="Hiltunen Thoren M."/>
            <person name="Johannesson H."/>
        </authorList>
    </citation>
    <scope>NUCLEOTIDE SEQUENCE</scope>
    <source>
        <strain evidence="2">CBS 958.72</strain>
    </source>
</reference>
<gene>
    <name evidence="2" type="ORF">B0T24DRAFT_38205</name>
</gene>
<accession>A0AAE0NKK4</accession>
<protein>
    <submittedName>
        <fullName evidence="2">Uncharacterized protein</fullName>
    </submittedName>
</protein>
<comment type="caution">
    <text evidence="2">The sequence shown here is derived from an EMBL/GenBank/DDBJ whole genome shotgun (WGS) entry which is preliminary data.</text>
</comment>
<dbReference type="EMBL" id="JAULSN010000001">
    <property type="protein sequence ID" value="KAK3383179.1"/>
    <property type="molecule type" value="Genomic_DNA"/>
</dbReference>
<organism evidence="2 3">
    <name type="scientific">Lasiosphaeria ovina</name>
    <dbReference type="NCBI Taxonomy" id="92902"/>
    <lineage>
        <taxon>Eukaryota</taxon>
        <taxon>Fungi</taxon>
        <taxon>Dikarya</taxon>
        <taxon>Ascomycota</taxon>
        <taxon>Pezizomycotina</taxon>
        <taxon>Sordariomycetes</taxon>
        <taxon>Sordariomycetidae</taxon>
        <taxon>Sordariales</taxon>
        <taxon>Lasiosphaeriaceae</taxon>
        <taxon>Lasiosphaeria</taxon>
    </lineage>
</organism>
<evidence type="ECO:0000313" key="2">
    <source>
        <dbReference type="EMBL" id="KAK3383179.1"/>
    </source>
</evidence>
<dbReference type="Proteomes" id="UP001287356">
    <property type="component" value="Unassembled WGS sequence"/>
</dbReference>
<feature type="region of interest" description="Disordered" evidence="1">
    <location>
        <begin position="49"/>
        <end position="86"/>
    </location>
</feature>